<dbReference type="PANTHER" id="PTHR43213">
    <property type="entry name" value="BIFUNCTIONAL DTTP/UTP PYROPHOSPHATASE/METHYLTRANSFERASE PROTEIN-RELATED"/>
    <property type="match status" value="1"/>
</dbReference>
<keyword evidence="4" id="KW-0963">Cytoplasm</keyword>
<feature type="active site" description="Proton acceptor" evidence="4">
    <location>
        <position position="80"/>
    </location>
</feature>
<organism evidence="5 6">
    <name type="scientific">Algoriphagus sanaruensis</name>
    <dbReference type="NCBI Taxonomy" id="1727163"/>
    <lineage>
        <taxon>Bacteria</taxon>
        <taxon>Pseudomonadati</taxon>
        <taxon>Bacteroidota</taxon>
        <taxon>Cytophagia</taxon>
        <taxon>Cytophagales</taxon>
        <taxon>Cyclobacteriaceae</taxon>
        <taxon>Algoriphagus</taxon>
    </lineage>
</organism>
<proteinExistence type="inferred from homology"/>
<evidence type="ECO:0000313" key="5">
    <source>
        <dbReference type="EMBL" id="AMQ57054.1"/>
    </source>
</evidence>
<feature type="site" description="Important for substrate specificity" evidence="4">
    <location>
        <position position="23"/>
    </location>
</feature>
<dbReference type="PANTHER" id="PTHR43213:SF5">
    <property type="entry name" value="BIFUNCTIONAL DTTP_UTP PYROPHOSPHATASE_METHYLTRANSFERASE PROTEIN-RELATED"/>
    <property type="match status" value="1"/>
</dbReference>
<dbReference type="Gene3D" id="3.90.950.10">
    <property type="match status" value="1"/>
</dbReference>
<sequence>MTTASFLANLKDKKVILGSNSPRRKELLGGLEVDFEVRVNPVDETVPADIPAEFVAAYLSKLKAENFPALQDNEILITADTVVIHEGKILGKPNSDQEAFEMIKSLSGSTHLVMTAVTIMDRLKRITLEDEAKVTFRFLEEEEIWHYIKKYQPFDKAGAYGIQEWIGFIGVSAIEGSYFTVMGFPQHLVYQQLKKW</sequence>
<dbReference type="OrthoDB" id="9807767at2"/>
<dbReference type="RefSeq" id="WP_067547614.1">
    <property type="nucleotide sequence ID" value="NZ_CP012836.1"/>
</dbReference>
<dbReference type="GO" id="GO:0036218">
    <property type="term" value="F:dTTP diphosphatase activity"/>
    <property type="evidence" value="ECO:0007669"/>
    <property type="project" value="RHEA"/>
</dbReference>
<reference evidence="5 6" key="2">
    <citation type="journal article" date="2016" name="Genome Announc.">
        <title>Complete Genome Sequence of Algoriphagus sp. Strain M8-2, Isolated from a Brackish Lake.</title>
        <authorList>
            <person name="Muraguchi Y."/>
            <person name="Kushimoto K."/>
            <person name="Ohtsubo Y."/>
            <person name="Suzuki T."/>
            <person name="Dohra H."/>
            <person name="Kimbara K."/>
            <person name="Shintani M."/>
        </authorList>
    </citation>
    <scope>NUCLEOTIDE SEQUENCE [LARGE SCALE GENOMIC DNA]</scope>
    <source>
        <strain evidence="5 6">M8-2</strain>
    </source>
</reference>
<dbReference type="InterPro" id="IPR003697">
    <property type="entry name" value="Maf-like"/>
</dbReference>
<evidence type="ECO:0000256" key="1">
    <source>
        <dbReference type="ARBA" id="ARBA00001968"/>
    </source>
</evidence>
<dbReference type="STRING" id="1727163.AO498_11460"/>
<dbReference type="PATRIC" id="fig|1727163.4.peg.2397"/>
<dbReference type="SUPFAM" id="SSF52972">
    <property type="entry name" value="ITPase-like"/>
    <property type="match status" value="1"/>
</dbReference>
<dbReference type="Proteomes" id="UP000073816">
    <property type="component" value="Chromosome"/>
</dbReference>
<evidence type="ECO:0000256" key="4">
    <source>
        <dbReference type="HAMAP-Rule" id="MF_00528"/>
    </source>
</evidence>
<dbReference type="Pfam" id="PF02545">
    <property type="entry name" value="Maf"/>
    <property type="match status" value="1"/>
</dbReference>
<keyword evidence="3 4" id="KW-0546">Nucleotide metabolism</keyword>
<dbReference type="EMBL" id="CP012836">
    <property type="protein sequence ID" value="AMQ57054.1"/>
    <property type="molecule type" value="Genomic_DNA"/>
</dbReference>
<comment type="cofactor">
    <cofactor evidence="1 4">
        <name>a divalent metal cation</name>
        <dbReference type="ChEBI" id="CHEBI:60240"/>
    </cofactor>
</comment>
<dbReference type="AlphaFoldDB" id="A0A142EPJ9"/>
<name>A0A142EPJ9_9BACT</name>
<comment type="similarity">
    <text evidence="4">Belongs to the Maf family. YhdE subfamily.</text>
</comment>
<dbReference type="GO" id="GO:0009117">
    <property type="term" value="P:nucleotide metabolic process"/>
    <property type="evidence" value="ECO:0007669"/>
    <property type="project" value="UniProtKB-KW"/>
</dbReference>
<comment type="catalytic activity">
    <reaction evidence="4">
        <text>UTP + H2O = UMP + diphosphate + H(+)</text>
        <dbReference type="Rhea" id="RHEA:29395"/>
        <dbReference type="ChEBI" id="CHEBI:15377"/>
        <dbReference type="ChEBI" id="CHEBI:15378"/>
        <dbReference type="ChEBI" id="CHEBI:33019"/>
        <dbReference type="ChEBI" id="CHEBI:46398"/>
        <dbReference type="ChEBI" id="CHEBI:57865"/>
        <dbReference type="EC" id="3.6.1.9"/>
    </reaction>
</comment>
<comment type="subcellular location">
    <subcellularLocation>
        <location evidence="4">Cytoplasm</location>
    </subcellularLocation>
</comment>
<dbReference type="HAMAP" id="MF_00528">
    <property type="entry name" value="Maf"/>
    <property type="match status" value="1"/>
</dbReference>
<reference evidence="6" key="1">
    <citation type="submission" date="2015-09" db="EMBL/GenBank/DDBJ databases">
        <title>Complete sequence of Algoriphagus sp. M8-2.</title>
        <authorList>
            <person name="Shintani M."/>
        </authorList>
    </citation>
    <scope>NUCLEOTIDE SEQUENCE [LARGE SCALE GENOMIC DNA]</scope>
    <source>
        <strain evidence="6">M8-2</strain>
    </source>
</reference>
<dbReference type="NCBIfam" id="TIGR00172">
    <property type="entry name" value="maf"/>
    <property type="match status" value="1"/>
</dbReference>
<dbReference type="PIRSF" id="PIRSF006305">
    <property type="entry name" value="Maf"/>
    <property type="match status" value="1"/>
</dbReference>
<evidence type="ECO:0000256" key="2">
    <source>
        <dbReference type="ARBA" id="ARBA00022801"/>
    </source>
</evidence>
<dbReference type="GO" id="GO:0036221">
    <property type="term" value="F:UTP diphosphatase activity"/>
    <property type="evidence" value="ECO:0007669"/>
    <property type="project" value="RHEA"/>
</dbReference>
<keyword evidence="6" id="KW-1185">Reference proteome</keyword>
<accession>A0A142EPJ9</accession>
<feature type="site" description="Important for substrate specificity" evidence="4">
    <location>
        <position position="81"/>
    </location>
</feature>
<feature type="site" description="Important for substrate specificity" evidence="4">
    <location>
        <position position="163"/>
    </location>
</feature>
<comment type="catalytic activity">
    <reaction evidence="4">
        <text>dTTP + H2O = dTMP + diphosphate + H(+)</text>
        <dbReference type="Rhea" id="RHEA:28534"/>
        <dbReference type="ChEBI" id="CHEBI:15377"/>
        <dbReference type="ChEBI" id="CHEBI:15378"/>
        <dbReference type="ChEBI" id="CHEBI:33019"/>
        <dbReference type="ChEBI" id="CHEBI:37568"/>
        <dbReference type="ChEBI" id="CHEBI:63528"/>
        <dbReference type="EC" id="3.6.1.9"/>
    </reaction>
</comment>
<keyword evidence="2 4" id="KW-0378">Hydrolase</keyword>
<comment type="caution">
    <text evidence="4">Lacks conserved residue(s) required for the propagation of feature annotation.</text>
</comment>
<dbReference type="InterPro" id="IPR029001">
    <property type="entry name" value="ITPase-like_fam"/>
</dbReference>
<comment type="function">
    <text evidence="4">Nucleoside triphosphate pyrophosphatase that hydrolyzes dTTP and UTP. May have a dual role in cell division arrest and in preventing the incorporation of modified nucleotides into cellular nucleic acids.</text>
</comment>
<evidence type="ECO:0000256" key="3">
    <source>
        <dbReference type="ARBA" id="ARBA00023080"/>
    </source>
</evidence>
<dbReference type="EC" id="3.6.1.9" evidence="4"/>
<dbReference type="CDD" id="cd00555">
    <property type="entry name" value="Maf"/>
    <property type="match status" value="1"/>
</dbReference>
<dbReference type="KEGG" id="alm:AO498_11460"/>
<gene>
    <name evidence="5" type="ORF">AO498_11460</name>
</gene>
<evidence type="ECO:0000313" key="6">
    <source>
        <dbReference type="Proteomes" id="UP000073816"/>
    </source>
</evidence>
<dbReference type="GO" id="GO:0005737">
    <property type="term" value="C:cytoplasm"/>
    <property type="evidence" value="ECO:0007669"/>
    <property type="project" value="UniProtKB-SubCell"/>
</dbReference>
<protein>
    <recommendedName>
        <fullName evidence="4">dTTP/UTP pyrophosphatase</fullName>
        <shortName evidence="4">dTTPase/UTPase</shortName>
        <ecNumber evidence="4">3.6.1.9</ecNumber>
    </recommendedName>
    <alternativeName>
        <fullName evidence="4">Nucleoside triphosphate pyrophosphatase</fullName>
    </alternativeName>
    <alternativeName>
        <fullName evidence="4">Nucleotide pyrophosphatase</fullName>
        <shortName evidence="4">Nucleotide PPase</shortName>
    </alternativeName>
</protein>